<sequence length="57" mass="6427">MANANDKEGYNAEEVLEEIIYLTHYGHDIAEFGRSVASVLYEKGCIDEAIYEILMGK</sequence>
<dbReference type="EMBL" id="CP001936">
    <property type="protein sequence ID" value="ADD03125.1"/>
    <property type="molecule type" value="Genomic_DNA"/>
</dbReference>
<gene>
    <name evidence="1" type="ordered locus">Thit_1883</name>
</gene>
<dbReference type="AlphaFoldDB" id="D3T4H3"/>
<reference evidence="1" key="1">
    <citation type="submission" date="2010-02" db="EMBL/GenBank/DDBJ databases">
        <title>Complete sequence of Thermoanaerobacter italicus Ab9.</title>
        <authorList>
            <consortium name="US DOE Joint Genome Institute"/>
            <person name="Lucas S."/>
            <person name="Copeland A."/>
            <person name="Lapidus A."/>
            <person name="Cheng J.-F."/>
            <person name="Bruce D."/>
            <person name="Goodwin L."/>
            <person name="Pitluck S."/>
            <person name="Chertkov O."/>
            <person name="Detter J.C."/>
            <person name="Han C."/>
            <person name="Tapia R."/>
            <person name="Land M."/>
            <person name="Hauser L."/>
            <person name="Kyrpides N."/>
            <person name="Mikhailova N."/>
            <person name="Hemme C.L."/>
            <person name="Woyke T."/>
        </authorList>
    </citation>
    <scope>NUCLEOTIDE SEQUENCE [LARGE SCALE GENOMIC DNA]</scope>
    <source>
        <strain evidence="1">Ab9</strain>
    </source>
</reference>
<keyword evidence="2" id="KW-1185">Reference proteome</keyword>
<evidence type="ECO:0000313" key="1">
    <source>
        <dbReference type="EMBL" id="ADD03125.1"/>
    </source>
</evidence>
<dbReference type="HOGENOM" id="CLU_3059536_0_0_9"/>
<name>D3T4H3_THEIA</name>
<proteinExistence type="predicted"/>
<dbReference type="RefSeq" id="WP_012995836.1">
    <property type="nucleotide sequence ID" value="NC_013921.1"/>
</dbReference>
<protein>
    <submittedName>
        <fullName evidence="1">Uncharacterized protein</fullName>
    </submittedName>
</protein>
<dbReference type="KEGG" id="tit:Thit_1883"/>
<dbReference type="Proteomes" id="UP000001552">
    <property type="component" value="Chromosome"/>
</dbReference>
<dbReference type="eggNOG" id="ENOG502ZPRS">
    <property type="taxonomic scope" value="Bacteria"/>
</dbReference>
<evidence type="ECO:0000313" key="2">
    <source>
        <dbReference type="Proteomes" id="UP000001552"/>
    </source>
</evidence>
<organism evidence="1 2">
    <name type="scientific">Thermoanaerobacter italicus (strain DSM 9252 / Ab9)</name>
    <dbReference type="NCBI Taxonomy" id="580331"/>
    <lineage>
        <taxon>Bacteria</taxon>
        <taxon>Bacillati</taxon>
        <taxon>Bacillota</taxon>
        <taxon>Clostridia</taxon>
        <taxon>Thermoanaerobacterales</taxon>
        <taxon>Thermoanaerobacteraceae</taxon>
        <taxon>Thermoanaerobacter</taxon>
    </lineage>
</organism>
<accession>D3T4H3</accession>